<keyword evidence="2" id="KW-0472">Membrane</keyword>
<feature type="transmembrane region" description="Helical" evidence="2">
    <location>
        <begin position="69"/>
        <end position="95"/>
    </location>
</feature>
<evidence type="ECO:0000313" key="4">
    <source>
        <dbReference type="Proteomes" id="UP001465668"/>
    </source>
</evidence>
<keyword evidence="2 3" id="KW-0812">Transmembrane</keyword>
<feature type="region of interest" description="Disordered" evidence="1">
    <location>
        <begin position="136"/>
        <end position="227"/>
    </location>
</feature>
<evidence type="ECO:0000256" key="1">
    <source>
        <dbReference type="SAM" id="MobiDB-lite"/>
    </source>
</evidence>
<protein>
    <submittedName>
        <fullName evidence="3">Transmembrane protein</fullName>
    </submittedName>
</protein>
<accession>A0ABR2X754</accession>
<proteinExistence type="predicted"/>
<feature type="transmembrane region" description="Helical" evidence="2">
    <location>
        <begin position="419"/>
        <end position="440"/>
    </location>
</feature>
<evidence type="ECO:0000313" key="3">
    <source>
        <dbReference type="EMBL" id="KAK9769451.1"/>
    </source>
</evidence>
<feature type="transmembrane region" description="Helical" evidence="2">
    <location>
        <begin position="324"/>
        <end position="343"/>
    </location>
</feature>
<sequence length="538" mass="58618">MFANNTTTIPAPLIPGFPSSAGDSDNGNQYSLANLFGMFLTITICLLAQPYGSVLYVQPVGPIGRALFFFWRINPLACAAEALLVLYALCEVAWVAITGSSHQDAELVAHSIGERFDAGIAALLLVRRHSRFPPHRALAGANEGTAPRQSSVADGQGSIAPGTSGASPRGSVNGRVIENGNVADLTDQPESFNGAQGRGVGHAEPQIQETPIIREGEENEPSDDGETTALLGRRQLRSALRSNLLANGELLVDVTTLVATGFVVLKLAATTLPLAVRVAAWCMVAGWIVVQIPVTLSHLRGVEQVDIVLLVKKSVRLDSRLGSLPTRASILTLFLPALLYIGYRVCTWYDPDGPTSLFVVQLALQLGPLYYLQSLTWASISLDCFGCISRRRQRNCSESAPCAGQGPFKPNWKEGVLRMILISGAGVLGAICGYVSSYLWTELVNTCLQDPSKVWACWLLLVFYSLFVILWFGLLVQKSLELSQPMLIITLFWNLATTILVFVGAMLQYRPEDTYRPDWLDWFGRSFKTFDVSELGFY</sequence>
<keyword evidence="4" id="KW-1185">Reference proteome</keyword>
<feature type="transmembrane region" description="Helical" evidence="2">
    <location>
        <begin position="452"/>
        <end position="474"/>
    </location>
</feature>
<dbReference type="EMBL" id="JARVKM010000125">
    <property type="protein sequence ID" value="KAK9769451.1"/>
    <property type="molecule type" value="Genomic_DNA"/>
</dbReference>
<keyword evidence="2" id="KW-1133">Transmembrane helix</keyword>
<gene>
    <name evidence="3" type="ORF">SCAR479_13876</name>
</gene>
<feature type="transmembrane region" description="Helical" evidence="2">
    <location>
        <begin position="244"/>
        <end position="265"/>
    </location>
</feature>
<dbReference type="Proteomes" id="UP001465668">
    <property type="component" value="Unassembled WGS sequence"/>
</dbReference>
<organism evidence="3 4">
    <name type="scientific">Seiridium cardinale</name>
    <dbReference type="NCBI Taxonomy" id="138064"/>
    <lineage>
        <taxon>Eukaryota</taxon>
        <taxon>Fungi</taxon>
        <taxon>Dikarya</taxon>
        <taxon>Ascomycota</taxon>
        <taxon>Pezizomycotina</taxon>
        <taxon>Sordariomycetes</taxon>
        <taxon>Xylariomycetidae</taxon>
        <taxon>Amphisphaeriales</taxon>
        <taxon>Sporocadaceae</taxon>
        <taxon>Seiridium</taxon>
    </lineage>
</organism>
<evidence type="ECO:0000256" key="2">
    <source>
        <dbReference type="SAM" id="Phobius"/>
    </source>
</evidence>
<feature type="transmembrane region" description="Helical" evidence="2">
    <location>
        <begin position="35"/>
        <end position="57"/>
    </location>
</feature>
<reference evidence="3 4" key="1">
    <citation type="submission" date="2024-02" db="EMBL/GenBank/DDBJ databases">
        <title>First draft genome assembly of two strains of Seiridium cardinale.</title>
        <authorList>
            <person name="Emiliani G."/>
            <person name="Scali E."/>
        </authorList>
    </citation>
    <scope>NUCLEOTIDE SEQUENCE [LARGE SCALE GENOMIC DNA]</scope>
    <source>
        <strain evidence="3 4">BM-138-000479</strain>
    </source>
</reference>
<feature type="compositionally biased region" description="Acidic residues" evidence="1">
    <location>
        <begin position="217"/>
        <end position="226"/>
    </location>
</feature>
<name>A0ABR2X754_9PEZI</name>
<feature type="transmembrane region" description="Helical" evidence="2">
    <location>
        <begin position="486"/>
        <end position="509"/>
    </location>
</feature>
<comment type="caution">
    <text evidence="3">The sequence shown here is derived from an EMBL/GenBank/DDBJ whole genome shotgun (WGS) entry which is preliminary data.</text>
</comment>